<feature type="region of interest" description="Disordered" evidence="1">
    <location>
        <begin position="503"/>
        <end position="556"/>
    </location>
</feature>
<protein>
    <submittedName>
        <fullName evidence="2">Uncharacterized protein</fullName>
    </submittedName>
</protein>
<name>A0A1R3KLR2_9ROSI</name>
<evidence type="ECO:0000256" key="1">
    <source>
        <dbReference type="SAM" id="MobiDB-lite"/>
    </source>
</evidence>
<comment type="caution">
    <text evidence="2">The sequence shown here is derived from an EMBL/GenBank/DDBJ whole genome shotgun (WGS) entry which is preliminary data.</text>
</comment>
<feature type="region of interest" description="Disordered" evidence="1">
    <location>
        <begin position="239"/>
        <end position="266"/>
    </location>
</feature>
<dbReference type="PANTHER" id="PTHR37198">
    <property type="entry name" value="NUCLEOLIN"/>
    <property type="match status" value="1"/>
</dbReference>
<reference evidence="3" key="1">
    <citation type="submission" date="2013-09" db="EMBL/GenBank/DDBJ databases">
        <title>Corchorus olitorius genome sequencing.</title>
        <authorList>
            <person name="Alam M."/>
            <person name="Haque M.S."/>
            <person name="Islam M.S."/>
            <person name="Emdad E.M."/>
            <person name="Islam M.M."/>
            <person name="Ahmed B."/>
            <person name="Halim A."/>
            <person name="Hossen Q.M.M."/>
            <person name="Hossain M.Z."/>
            <person name="Ahmed R."/>
            <person name="Khan M.M."/>
            <person name="Islam R."/>
            <person name="Rashid M.M."/>
            <person name="Khan S.A."/>
            <person name="Rahman M.S."/>
            <person name="Alam M."/>
            <person name="Yahiya A.S."/>
            <person name="Khan M.S."/>
            <person name="Azam M.S."/>
            <person name="Haque T."/>
            <person name="Lashkar M.Z.H."/>
            <person name="Akhand A.I."/>
            <person name="Morshed G."/>
            <person name="Roy S."/>
            <person name="Uddin K.S."/>
            <person name="Rabeya T."/>
            <person name="Hossain A.S."/>
            <person name="Chowdhury A."/>
            <person name="Snigdha A.R."/>
            <person name="Mortoza M.S."/>
            <person name="Matin S.A."/>
            <person name="Hoque S.M.E."/>
            <person name="Islam M.K."/>
            <person name="Roy D.K."/>
            <person name="Haider R."/>
            <person name="Moosa M.M."/>
            <person name="Elias S.M."/>
            <person name="Hasan A.M."/>
            <person name="Jahan S."/>
            <person name="Shafiuddin M."/>
            <person name="Mahmood N."/>
            <person name="Shommy N.S."/>
        </authorList>
    </citation>
    <scope>NUCLEOTIDE SEQUENCE [LARGE SCALE GENOMIC DNA]</scope>
    <source>
        <strain evidence="3">cv. O-4</strain>
    </source>
</reference>
<dbReference type="PANTHER" id="PTHR37198:SF1">
    <property type="entry name" value="NUCLEOLIN"/>
    <property type="match status" value="1"/>
</dbReference>
<dbReference type="Proteomes" id="UP000187203">
    <property type="component" value="Unassembled WGS sequence"/>
</dbReference>
<accession>A0A1R3KLR2</accession>
<dbReference type="EMBL" id="AWUE01012939">
    <property type="protein sequence ID" value="OMP08025.1"/>
    <property type="molecule type" value="Genomic_DNA"/>
</dbReference>
<feature type="compositionally biased region" description="Basic and acidic residues" evidence="1">
    <location>
        <begin position="393"/>
        <end position="405"/>
    </location>
</feature>
<evidence type="ECO:0000313" key="3">
    <source>
        <dbReference type="Proteomes" id="UP000187203"/>
    </source>
</evidence>
<feature type="compositionally biased region" description="Basic residues" evidence="1">
    <location>
        <begin position="383"/>
        <end position="392"/>
    </location>
</feature>
<feature type="region of interest" description="Disordered" evidence="1">
    <location>
        <begin position="671"/>
        <end position="712"/>
    </location>
</feature>
<feature type="compositionally biased region" description="Polar residues" evidence="1">
    <location>
        <begin position="671"/>
        <end position="710"/>
    </location>
</feature>
<feature type="compositionally biased region" description="Basic and acidic residues" evidence="1">
    <location>
        <begin position="344"/>
        <end position="355"/>
    </location>
</feature>
<feature type="region of interest" description="Disordered" evidence="1">
    <location>
        <begin position="307"/>
        <end position="419"/>
    </location>
</feature>
<dbReference type="AlphaFoldDB" id="A0A1R3KLR2"/>
<dbReference type="OrthoDB" id="1933309at2759"/>
<proteinExistence type="predicted"/>
<evidence type="ECO:0000313" key="2">
    <source>
        <dbReference type="EMBL" id="OMP08025.1"/>
    </source>
</evidence>
<organism evidence="2 3">
    <name type="scientific">Corchorus olitorius</name>
    <dbReference type="NCBI Taxonomy" id="93759"/>
    <lineage>
        <taxon>Eukaryota</taxon>
        <taxon>Viridiplantae</taxon>
        <taxon>Streptophyta</taxon>
        <taxon>Embryophyta</taxon>
        <taxon>Tracheophyta</taxon>
        <taxon>Spermatophyta</taxon>
        <taxon>Magnoliopsida</taxon>
        <taxon>eudicotyledons</taxon>
        <taxon>Gunneridae</taxon>
        <taxon>Pentapetalae</taxon>
        <taxon>rosids</taxon>
        <taxon>malvids</taxon>
        <taxon>Malvales</taxon>
        <taxon>Malvaceae</taxon>
        <taxon>Grewioideae</taxon>
        <taxon>Apeibeae</taxon>
        <taxon>Corchorus</taxon>
    </lineage>
</organism>
<keyword evidence="3" id="KW-1185">Reference proteome</keyword>
<gene>
    <name evidence="2" type="ORF">COLO4_06844</name>
</gene>
<sequence length="802" mass="89444">MDSPESEWEIQQSSGGNSSNNGKLCWMLRLGKKILVSGIVISSAPLVLPPLMAISAIGFACSIPYGVFLVSYACTQTVMNRLLPMPLPASPLLVEYRKELDGEEEADWDEKLGGQKEVIKGGIHMEREEEEFKKDTIQEVEMRLELVDKEEEELDERNIVQEDAFWKGGVEIDQTKTMEEVEEKGYEGDIGVFLDKEEERPSQIFEVEVDEIIELKTEQPIIEDSSREQTAGEVHGFEAVAEEDEKHSSSIKKNRPLEAANVEEDEELVREKRGLLGRNRDENISNYARDVNQNIANVDEQRIPTKKIVGTAKGKGEKSVPESVNKQPGDEIHGFMTTMEDDEKERVNENKETSSELKNVPIQIVQSTDMEKAGTARESGTSKRNRKKGRNRKVTEDKTGFEKAKGNVGGIGKQPREFGTKLGGLKEVKVEQVVHDESMSKKPIEEVSTIMVEFEGGEKNDSKNDKEMPFHMKDVTVQLSQSPDIEEDKELVRETRGLLEKIRDEGQADYAMDSKRSTEKEPIAAKKDDKKIVGDVENAKRSGAHACEKRGKPTRKFEPKGEELKEEKKVQMKVSGENVDVVSKETNFGTNIEGLSENMDVDNISCKGPVSEIVNDGGSTKELIEESAILRRGGQAEDVLNREKKEAIVSNEGEREINDEKLDLLDELSTVSQQGSPSDMNTLEESLPSSSHSVYQETSDSSELPVSTKAQESDDIQISAGNAIDTASNEQAIYSQQKIWEQIKALRTIVGYQAAPQETCINELKALYLFTGIEPPASFQDTSDLAEVNSKLRFLMSVVGVK</sequence>